<organism evidence="6 7">
    <name type="scientific">Aurantiacibacter atlanticus</name>
    <dbReference type="NCBI Taxonomy" id="1648404"/>
    <lineage>
        <taxon>Bacteria</taxon>
        <taxon>Pseudomonadati</taxon>
        <taxon>Pseudomonadota</taxon>
        <taxon>Alphaproteobacteria</taxon>
        <taxon>Sphingomonadales</taxon>
        <taxon>Erythrobacteraceae</taxon>
        <taxon>Aurantiacibacter</taxon>
    </lineage>
</organism>
<evidence type="ECO:0000256" key="3">
    <source>
        <dbReference type="ARBA" id="ARBA00023157"/>
    </source>
</evidence>
<dbReference type="OrthoDB" id="9793753at2"/>
<dbReference type="PATRIC" id="fig|1648404.4.peg.599"/>
<keyword evidence="2" id="KW-0862">Zinc</keyword>
<dbReference type="KEGG" id="ery:CP97_02835"/>
<dbReference type="SUPFAM" id="SSF64397">
    <property type="entry name" value="Hsp33 domain"/>
    <property type="match status" value="1"/>
</dbReference>
<dbReference type="GO" id="GO:0044183">
    <property type="term" value="F:protein folding chaperone"/>
    <property type="evidence" value="ECO:0007669"/>
    <property type="project" value="TreeGrafter"/>
</dbReference>
<dbReference type="Proteomes" id="UP000059113">
    <property type="component" value="Chromosome"/>
</dbReference>
<keyword evidence="1" id="KW-0963">Cytoplasm</keyword>
<protein>
    <submittedName>
        <fullName evidence="6">Molecular chaperone Hsp33</fullName>
    </submittedName>
</protein>
<reference evidence="7" key="2">
    <citation type="submission" date="2015-04" db="EMBL/GenBank/DDBJ databases">
        <title>The complete genome sequence of Erythrobacter sp. s21-N3.</title>
        <authorList>
            <person name="Zhuang L."/>
            <person name="Liu Y."/>
            <person name="Shao Z."/>
        </authorList>
    </citation>
    <scope>NUCLEOTIDE SEQUENCE [LARGE SCALE GENOMIC DNA]</scope>
    <source>
        <strain evidence="7">s21-N3</strain>
    </source>
</reference>
<keyword evidence="5" id="KW-0676">Redox-active center</keyword>
<evidence type="ECO:0000256" key="1">
    <source>
        <dbReference type="ARBA" id="ARBA00022490"/>
    </source>
</evidence>
<dbReference type="STRING" id="1648404.CP97_02835"/>
<keyword evidence="3" id="KW-1015">Disulfide bond</keyword>
<name>A0A0H4V9Q8_9SPHN</name>
<accession>A0A0H4V9Q8</accession>
<dbReference type="GO" id="GO:0051082">
    <property type="term" value="F:unfolded protein binding"/>
    <property type="evidence" value="ECO:0007669"/>
    <property type="project" value="InterPro"/>
</dbReference>
<reference evidence="6 7" key="1">
    <citation type="journal article" date="2015" name="Int. J. Syst. Evol. Microbiol.">
        <title>Erythrobacter atlanticus sp. nov., a bacterium from ocean sediment able to degrade polycyclic aromatic hydrocarbons.</title>
        <authorList>
            <person name="Zhuang L."/>
            <person name="Liu Y."/>
            <person name="Wang L."/>
            <person name="Wang W."/>
            <person name="Shao Z."/>
        </authorList>
    </citation>
    <scope>NUCLEOTIDE SEQUENCE [LARGE SCALE GENOMIC DNA]</scope>
    <source>
        <strain evidence="7">s21-N3</strain>
    </source>
</reference>
<keyword evidence="4" id="KW-0143">Chaperone</keyword>
<proteinExistence type="predicted"/>
<dbReference type="RefSeq" id="WP_048884704.1">
    <property type="nucleotide sequence ID" value="NZ_CP011310.1"/>
</dbReference>
<dbReference type="Gene3D" id="3.55.30.10">
    <property type="entry name" value="Hsp33 domain"/>
    <property type="match status" value="1"/>
</dbReference>
<dbReference type="SUPFAM" id="SSF118352">
    <property type="entry name" value="HSP33 redox switch-like"/>
    <property type="match status" value="1"/>
</dbReference>
<dbReference type="PANTHER" id="PTHR30111">
    <property type="entry name" value="33 KDA CHAPERONIN"/>
    <property type="match status" value="1"/>
</dbReference>
<gene>
    <name evidence="6" type="ORF">CP97_02835</name>
</gene>
<dbReference type="GO" id="GO:0005737">
    <property type="term" value="C:cytoplasm"/>
    <property type="evidence" value="ECO:0007669"/>
    <property type="project" value="InterPro"/>
</dbReference>
<dbReference type="InterPro" id="IPR000397">
    <property type="entry name" value="Heat_shock_Hsp33"/>
</dbReference>
<dbReference type="Gene3D" id="3.90.1280.10">
    <property type="entry name" value="HSP33 redox switch-like"/>
    <property type="match status" value="1"/>
</dbReference>
<sequence length="299" mass="33179">MRDSQIQTYSDRLLGFTIPARNSRGRVVRLERVLEEILSAHDYPVALKHCLAEALVLTALMGGLLKGESDQLTLQAQGKGGAASLLVCDYRDGELRAYIQENPDCDSHAGASASLGTLFGAGHLAITFDIAKTGKRYQGIVPLEGESLSAAVESYFAQSEQVPTRIITAVQSAGEKAFAAGFLLQHLPDGEEGRERLHVRMDDSEWEHVSIMAESLRHEELADSQLPLEDLLWRLYHEEPQILVDPALEELSKGCRCTRVHFEEVLARFPKEDRRQMVDDDGIILVDCAFCSKKFAIQD</sequence>
<dbReference type="CDD" id="cd00498">
    <property type="entry name" value="Hsp33"/>
    <property type="match status" value="1"/>
</dbReference>
<keyword evidence="7" id="KW-1185">Reference proteome</keyword>
<evidence type="ECO:0000256" key="5">
    <source>
        <dbReference type="ARBA" id="ARBA00023284"/>
    </source>
</evidence>
<dbReference type="GO" id="GO:0042026">
    <property type="term" value="P:protein refolding"/>
    <property type="evidence" value="ECO:0007669"/>
    <property type="project" value="TreeGrafter"/>
</dbReference>
<dbReference type="PANTHER" id="PTHR30111:SF1">
    <property type="entry name" value="33 KDA CHAPERONIN"/>
    <property type="match status" value="1"/>
</dbReference>
<dbReference type="EMBL" id="CP011310">
    <property type="protein sequence ID" value="AKQ41205.1"/>
    <property type="molecule type" value="Genomic_DNA"/>
</dbReference>
<dbReference type="InterPro" id="IPR016153">
    <property type="entry name" value="Heat_shock_Hsp33_N"/>
</dbReference>
<evidence type="ECO:0000256" key="4">
    <source>
        <dbReference type="ARBA" id="ARBA00023186"/>
    </source>
</evidence>
<dbReference type="InterPro" id="IPR016154">
    <property type="entry name" value="Heat_shock_Hsp33_C"/>
</dbReference>
<dbReference type="AlphaFoldDB" id="A0A0H4V9Q8"/>
<evidence type="ECO:0000313" key="7">
    <source>
        <dbReference type="Proteomes" id="UP000059113"/>
    </source>
</evidence>
<dbReference type="Gene3D" id="1.10.287.480">
    <property type="entry name" value="helix hairpin bin"/>
    <property type="match status" value="1"/>
</dbReference>
<dbReference type="Pfam" id="PF01430">
    <property type="entry name" value="HSP33"/>
    <property type="match status" value="1"/>
</dbReference>
<evidence type="ECO:0000256" key="2">
    <source>
        <dbReference type="ARBA" id="ARBA00022833"/>
    </source>
</evidence>
<dbReference type="InterPro" id="IPR023212">
    <property type="entry name" value="Hsp33_helix_hairpin_bin_dom_sf"/>
</dbReference>
<dbReference type="PIRSF" id="PIRSF005261">
    <property type="entry name" value="Heat_shock_Hsp33"/>
    <property type="match status" value="1"/>
</dbReference>
<evidence type="ECO:0000313" key="6">
    <source>
        <dbReference type="EMBL" id="AKQ41205.1"/>
    </source>
</evidence>